<keyword evidence="7 11" id="KW-0963">Cytoplasm</keyword>
<dbReference type="PIRSF" id="PIRSF006431">
    <property type="entry name" value="Pept_S33"/>
    <property type="match status" value="1"/>
</dbReference>
<evidence type="ECO:0000313" key="16">
    <source>
        <dbReference type="Proteomes" id="UP000287447"/>
    </source>
</evidence>
<keyword evidence="9 11" id="KW-0378">Hydrolase</keyword>
<keyword evidence="16" id="KW-1185">Reference proteome</keyword>
<evidence type="ECO:0000256" key="6">
    <source>
        <dbReference type="ARBA" id="ARBA00022438"/>
    </source>
</evidence>
<evidence type="ECO:0000256" key="9">
    <source>
        <dbReference type="ARBA" id="ARBA00022801"/>
    </source>
</evidence>
<proteinExistence type="inferred from homology"/>
<feature type="active site" description="Proton donor" evidence="12">
    <location>
        <position position="294"/>
    </location>
</feature>
<dbReference type="Proteomes" id="UP000287447">
    <property type="component" value="Unassembled WGS sequence"/>
</dbReference>
<evidence type="ECO:0000256" key="3">
    <source>
        <dbReference type="ARBA" id="ARBA00010088"/>
    </source>
</evidence>
<evidence type="ECO:0000256" key="1">
    <source>
        <dbReference type="ARBA" id="ARBA00001585"/>
    </source>
</evidence>
<evidence type="ECO:0000256" key="7">
    <source>
        <dbReference type="ARBA" id="ARBA00022490"/>
    </source>
</evidence>
<dbReference type="PANTHER" id="PTHR43722">
    <property type="entry name" value="PROLINE IMINOPEPTIDASE"/>
    <property type="match status" value="1"/>
</dbReference>
<comment type="catalytic activity">
    <reaction evidence="1 11 13">
        <text>Release of N-terminal proline from a peptide.</text>
        <dbReference type="EC" id="3.4.11.5"/>
    </reaction>
</comment>
<comment type="subcellular location">
    <subcellularLocation>
        <location evidence="2 11">Cytoplasm</location>
    </subcellularLocation>
</comment>
<evidence type="ECO:0000256" key="12">
    <source>
        <dbReference type="PIRSR" id="PIRSR006431-1"/>
    </source>
</evidence>
<evidence type="ECO:0000256" key="13">
    <source>
        <dbReference type="RuleBase" id="RU003421"/>
    </source>
</evidence>
<accession>A0A3S2Z8Y3</accession>
<reference evidence="16" key="1">
    <citation type="submission" date="2019-01" db="EMBL/GenBank/DDBJ databases">
        <title>Gri0909 isolated from a small marine red alga.</title>
        <authorList>
            <person name="Kim J."/>
            <person name="Jeong S.E."/>
            <person name="Jeon C.O."/>
        </authorList>
    </citation>
    <scope>NUCLEOTIDE SEQUENCE [LARGE SCALE GENOMIC DNA]</scope>
    <source>
        <strain evidence="16">Gri0909</strain>
    </source>
</reference>
<feature type="active site" description="Nucleophile" evidence="12">
    <location>
        <position position="112"/>
    </location>
</feature>
<dbReference type="RefSeq" id="WP_127765913.1">
    <property type="nucleotide sequence ID" value="NZ_SADE01000002.1"/>
</dbReference>
<dbReference type="Pfam" id="PF00561">
    <property type="entry name" value="Abhydrolase_1"/>
    <property type="match status" value="1"/>
</dbReference>
<evidence type="ECO:0000256" key="5">
    <source>
        <dbReference type="ARBA" id="ARBA00021843"/>
    </source>
</evidence>
<organism evidence="15 16">
    <name type="scientific">Hwanghaeella grinnelliae</name>
    <dbReference type="NCBI Taxonomy" id="2500179"/>
    <lineage>
        <taxon>Bacteria</taxon>
        <taxon>Pseudomonadati</taxon>
        <taxon>Pseudomonadota</taxon>
        <taxon>Alphaproteobacteria</taxon>
        <taxon>Rhodospirillales</taxon>
        <taxon>Rhodospirillaceae</taxon>
        <taxon>Hwanghaeella</taxon>
    </lineage>
</organism>
<dbReference type="GO" id="GO:0004177">
    <property type="term" value="F:aminopeptidase activity"/>
    <property type="evidence" value="ECO:0007669"/>
    <property type="project" value="UniProtKB-UniRule"/>
</dbReference>
<dbReference type="PANTHER" id="PTHR43722:SF1">
    <property type="entry name" value="PROLINE IMINOPEPTIDASE"/>
    <property type="match status" value="1"/>
</dbReference>
<name>A0A3S2Z8Y3_9PROT</name>
<evidence type="ECO:0000313" key="15">
    <source>
        <dbReference type="EMBL" id="RVU36437.1"/>
    </source>
</evidence>
<evidence type="ECO:0000256" key="4">
    <source>
        <dbReference type="ARBA" id="ARBA00012568"/>
    </source>
</evidence>
<dbReference type="EC" id="3.4.11.5" evidence="4 11"/>
<dbReference type="GO" id="GO:0005737">
    <property type="term" value="C:cytoplasm"/>
    <property type="evidence" value="ECO:0007669"/>
    <property type="project" value="UniProtKB-SubCell"/>
</dbReference>
<evidence type="ECO:0000256" key="8">
    <source>
        <dbReference type="ARBA" id="ARBA00022670"/>
    </source>
</evidence>
<keyword evidence="8 11" id="KW-0645">Protease</keyword>
<sequence>MPRTELYPVIEPHESGHLQVTQPHSIYWEECGNPDGVPVLFLHGGPGAGFSPGHRRFFDPAFYRIVLVDQRGAGRSKPYAEIQDNDTQSLIGDLEALRIFLEVDQWLLFGGSWGSSLALAYAEAHPASCSGLILRGIFLCRKQEVDWFMNGMRQFFPAAWDDFMAHLTTAERVDPLNAYYRRLCDPDPAVHMPAAAAWSRYEASCSTLIPSPSTIEAMSSPETSLALSRLEAHYFVNNLFLREGQLLEEASRLRGLPGIIVQGRYDVVCPPSSAWELSKAWPEAELIIVPDAGHSAAEDGTMRALVTATERFKNRLSVPKSSKPARTG</sequence>
<keyword evidence="6 11" id="KW-0031">Aminopeptidase</keyword>
<protein>
    <recommendedName>
        <fullName evidence="5 11">Proline iminopeptidase</fullName>
        <shortName evidence="11">PIP</shortName>
        <ecNumber evidence="4 11">3.4.11.5</ecNumber>
    </recommendedName>
    <alternativeName>
        <fullName evidence="10 11">Prolyl aminopeptidase</fullName>
    </alternativeName>
</protein>
<dbReference type="SUPFAM" id="SSF53474">
    <property type="entry name" value="alpha/beta-Hydrolases"/>
    <property type="match status" value="1"/>
</dbReference>
<dbReference type="EMBL" id="SADE01000002">
    <property type="protein sequence ID" value="RVU36437.1"/>
    <property type="molecule type" value="Genomic_DNA"/>
</dbReference>
<dbReference type="InterPro" id="IPR005944">
    <property type="entry name" value="Pro_iminopeptidase"/>
</dbReference>
<feature type="domain" description="AB hydrolase-1" evidence="14">
    <location>
        <begin position="38"/>
        <end position="300"/>
    </location>
</feature>
<evidence type="ECO:0000259" key="14">
    <source>
        <dbReference type="Pfam" id="PF00561"/>
    </source>
</evidence>
<evidence type="ECO:0000256" key="11">
    <source>
        <dbReference type="PIRNR" id="PIRNR006431"/>
    </source>
</evidence>
<dbReference type="Gene3D" id="3.40.50.1820">
    <property type="entry name" value="alpha/beta hydrolase"/>
    <property type="match status" value="1"/>
</dbReference>
<evidence type="ECO:0000256" key="2">
    <source>
        <dbReference type="ARBA" id="ARBA00004496"/>
    </source>
</evidence>
<dbReference type="AlphaFoldDB" id="A0A3S2Z8Y3"/>
<gene>
    <name evidence="15" type="primary">pip</name>
    <name evidence="15" type="ORF">EOI86_14635</name>
</gene>
<evidence type="ECO:0000256" key="10">
    <source>
        <dbReference type="ARBA" id="ARBA00029605"/>
    </source>
</evidence>
<dbReference type="InterPro" id="IPR002410">
    <property type="entry name" value="Peptidase_S33"/>
</dbReference>
<dbReference type="InterPro" id="IPR029058">
    <property type="entry name" value="AB_hydrolase_fold"/>
</dbReference>
<dbReference type="NCBIfam" id="TIGR01249">
    <property type="entry name" value="pro_imino_pep_1"/>
    <property type="match status" value="1"/>
</dbReference>
<dbReference type="OrthoDB" id="9796770at2"/>
<comment type="caution">
    <text evidence="15">The sequence shown here is derived from an EMBL/GenBank/DDBJ whole genome shotgun (WGS) entry which is preliminary data.</text>
</comment>
<dbReference type="GO" id="GO:0006508">
    <property type="term" value="P:proteolysis"/>
    <property type="evidence" value="ECO:0007669"/>
    <property type="project" value="UniProtKB-KW"/>
</dbReference>
<feature type="active site" evidence="12">
    <location>
        <position position="266"/>
    </location>
</feature>
<comment type="similarity">
    <text evidence="3 11 13">Belongs to the peptidase S33 family.</text>
</comment>
<dbReference type="InterPro" id="IPR000073">
    <property type="entry name" value="AB_hydrolase_1"/>
</dbReference>
<dbReference type="PRINTS" id="PR00793">
    <property type="entry name" value="PROAMNOPTASE"/>
</dbReference>